<dbReference type="InterPro" id="IPR036890">
    <property type="entry name" value="HATPase_C_sf"/>
</dbReference>
<dbReference type="PANTHER" id="PTHR42878:SF7">
    <property type="entry name" value="SENSOR HISTIDINE KINASE GLRK"/>
    <property type="match status" value="1"/>
</dbReference>
<dbReference type="InterPro" id="IPR000700">
    <property type="entry name" value="PAS-assoc_C"/>
</dbReference>
<dbReference type="InterPro" id="IPR000014">
    <property type="entry name" value="PAS"/>
</dbReference>
<dbReference type="Gene3D" id="3.30.450.20">
    <property type="entry name" value="PAS domain"/>
    <property type="match status" value="2"/>
</dbReference>
<evidence type="ECO:0000313" key="18">
    <source>
        <dbReference type="Proteomes" id="UP000290365"/>
    </source>
</evidence>
<dbReference type="GO" id="GO:0030295">
    <property type="term" value="F:protein kinase activator activity"/>
    <property type="evidence" value="ECO:0007669"/>
    <property type="project" value="TreeGrafter"/>
</dbReference>
<keyword evidence="6" id="KW-0812">Transmembrane</keyword>
<dbReference type="RefSeq" id="WP_129890783.1">
    <property type="nucleotide sequence ID" value="NZ_CP035758.1"/>
</dbReference>
<evidence type="ECO:0000256" key="2">
    <source>
        <dbReference type="ARBA" id="ARBA00004141"/>
    </source>
</evidence>
<dbReference type="InterPro" id="IPR035965">
    <property type="entry name" value="PAS-like_dom_sf"/>
</dbReference>
<reference evidence="17 18" key="1">
    <citation type="submission" date="2019-01" db="EMBL/GenBank/DDBJ databases">
        <title>Ktedonosporobacter rubrisoli SCAWS-G2.</title>
        <authorList>
            <person name="Huang Y."/>
            <person name="Yan B."/>
        </authorList>
    </citation>
    <scope>NUCLEOTIDE SEQUENCE [LARGE SCALE GENOMIC DNA]</scope>
    <source>
        <strain evidence="17 18">SCAWS-G2</strain>
    </source>
</reference>
<dbReference type="Proteomes" id="UP000290365">
    <property type="component" value="Chromosome"/>
</dbReference>
<dbReference type="InterPro" id="IPR003661">
    <property type="entry name" value="HisK_dim/P_dom"/>
</dbReference>
<evidence type="ECO:0000256" key="10">
    <source>
        <dbReference type="ARBA" id="ARBA00022989"/>
    </source>
</evidence>
<dbReference type="Gene3D" id="3.30.565.10">
    <property type="entry name" value="Histidine kinase-like ATPase, C-terminal domain"/>
    <property type="match status" value="1"/>
</dbReference>
<dbReference type="GO" id="GO:0000156">
    <property type="term" value="F:phosphorelay response regulator activity"/>
    <property type="evidence" value="ECO:0007669"/>
    <property type="project" value="TreeGrafter"/>
</dbReference>
<accession>A0A4P6JVM9</accession>
<evidence type="ECO:0000256" key="1">
    <source>
        <dbReference type="ARBA" id="ARBA00000085"/>
    </source>
</evidence>
<dbReference type="InterPro" id="IPR050351">
    <property type="entry name" value="BphY/WalK/GraS-like"/>
</dbReference>
<evidence type="ECO:0000256" key="9">
    <source>
        <dbReference type="ARBA" id="ARBA00022840"/>
    </source>
</evidence>
<dbReference type="CDD" id="cd00130">
    <property type="entry name" value="PAS"/>
    <property type="match status" value="1"/>
</dbReference>
<feature type="region of interest" description="Disordered" evidence="13">
    <location>
        <begin position="135"/>
        <end position="158"/>
    </location>
</feature>
<evidence type="ECO:0000259" key="16">
    <source>
        <dbReference type="PROSITE" id="PS50113"/>
    </source>
</evidence>
<evidence type="ECO:0000256" key="3">
    <source>
        <dbReference type="ARBA" id="ARBA00012438"/>
    </source>
</evidence>
<organism evidence="17 18">
    <name type="scientific">Ktedonosporobacter rubrisoli</name>
    <dbReference type="NCBI Taxonomy" id="2509675"/>
    <lineage>
        <taxon>Bacteria</taxon>
        <taxon>Bacillati</taxon>
        <taxon>Chloroflexota</taxon>
        <taxon>Ktedonobacteria</taxon>
        <taxon>Ktedonobacterales</taxon>
        <taxon>Ktedonosporobacteraceae</taxon>
        <taxon>Ktedonosporobacter</taxon>
    </lineage>
</organism>
<dbReference type="PROSITE" id="PS50112">
    <property type="entry name" value="PAS"/>
    <property type="match status" value="1"/>
</dbReference>
<dbReference type="PANTHER" id="PTHR42878">
    <property type="entry name" value="TWO-COMPONENT HISTIDINE KINASE"/>
    <property type="match status" value="1"/>
</dbReference>
<dbReference type="KEGG" id="kbs:EPA93_28565"/>
<dbReference type="FunFam" id="3.30.565.10:FF:000006">
    <property type="entry name" value="Sensor histidine kinase WalK"/>
    <property type="match status" value="1"/>
</dbReference>
<comment type="subcellular location">
    <subcellularLocation>
        <location evidence="2">Membrane</location>
        <topology evidence="2">Multi-pass membrane protein</topology>
    </subcellularLocation>
</comment>
<dbReference type="InterPro" id="IPR004358">
    <property type="entry name" value="Sig_transdc_His_kin-like_C"/>
</dbReference>
<evidence type="ECO:0000256" key="12">
    <source>
        <dbReference type="ARBA" id="ARBA00023136"/>
    </source>
</evidence>
<proteinExistence type="predicted"/>
<dbReference type="SMART" id="SM00387">
    <property type="entry name" value="HATPase_c"/>
    <property type="match status" value="1"/>
</dbReference>
<feature type="compositionally biased region" description="Polar residues" evidence="13">
    <location>
        <begin position="149"/>
        <end position="158"/>
    </location>
</feature>
<evidence type="ECO:0000259" key="15">
    <source>
        <dbReference type="PROSITE" id="PS50112"/>
    </source>
</evidence>
<keyword evidence="5" id="KW-0808">Transferase</keyword>
<dbReference type="Pfam" id="PF02518">
    <property type="entry name" value="HATPase_c"/>
    <property type="match status" value="1"/>
</dbReference>
<dbReference type="GO" id="GO:0005524">
    <property type="term" value="F:ATP binding"/>
    <property type="evidence" value="ECO:0007669"/>
    <property type="project" value="UniProtKB-KW"/>
</dbReference>
<dbReference type="Pfam" id="PF08448">
    <property type="entry name" value="PAS_4"/>
    <property type="match status" value="1"/>
</dbReference>
<dbReference type="SUPFAM" id="SSF55785">
    <property type="entry name" value="PYP-like sensor domain (PAS domain)"/>
    <property type="match status" value="2"/>
</dbReference>
<evidence type="ECO:0000313" key="17">
    <source>
        <dbReference type="EMBL" id="QBD79717.1"/>
    </source>
</evidence>
<evidence type="ECO:0000256" key="11">
    <source>
        <dbReference type="ARBA" id="ARBA00023012"/>
    </source>
</evidence>
<dbReference type="EMBL" id="CP035758">
    <property type="protein sequence ID" value="QBD79717.1"/>
    <property type="molecule type" value="Genomic_DNA"/>
</dbReference>
<gene>
    <name evidence="17" type="ORF">EPA93_28565</name>
</gene>
<evidence type="ECO:0000256" key="8">
    <source>
        <dbReference type="ARBA" id="ARBA00022777"/>
    </source>
</evidence>
<sequence>MDIARTYTQHLSSYADLILDHLPLGIALFDAHDLRLLSANTAYQAFLEPAWQQGHALGYTLDKFLPQQATADANDFFNIAVFRRVVASGQKYHARSNYSLARGNTYWDWTLEPLSDEQGTIIHLLLTIREAAPGQANEEVPEQEAHSDGTGQSLPPVNNAQSESYHVAIGYERQRLYTILDQLPGGVLLVEATTSKINYANPAAAQLLGLPLSRLIGIPLNQSAVNTGVDHQLVARWNFVLIQALSGKIVPSQELLVRRSDGSSAALLSAAAPIYTPGGIISEAVLVFQDITAQKQLERQKNEFFVIANHELRTPLTAIMGFSEILQLQARNKETDTAQRYAIDSIATECEHMTQLIEEMLDAFRLEQTSLKIHPGQQELLGFLTQLVERYTHTVRTHNIRFVLEDLSSSERLIGRYDRGRIEQVMKNLISNAVKYSPWESRIEVGLRPYRRVGTGIKEVLIWVKDQGVGIPEPEIPLIFERFYRAGNQDPSISGFGIGLYISRELVRGHGGHIWVESSEGEGSTFFVMLPLDGTAGK</sequence>
<dbReference type="InterPro" id="IPR005467">
    <property type="entry name" value="His_kinase_dom"/>
</dbReference>
<dbReference type="InterPro" id="IPR013656">
    <property type="entry name" value="PAS_4"/>
</dbReference>
<evidence type="ECO:0000256" key="13">
    <source>
        <dbReference type="SAM" id="MobiDB-lite"/>
    </source>
</evidence>
<feature type="domain" description="Histidine kinase" evidence="14">
    <location>
        <begin position="307"/>
        <end position="534"/>
    </location>
</feature>
<dbReference type="Pfam" id="PF00512">
    <property type="entry name" value="HisKA"/>
    <property type="match status" value="1"/>
</dbReference>
<dbReference type="GO" id="GO:0000155">
    <property type="term" value="F:phosphorelay sensor kinase activity"/>
    <property type="evidence" value="ECO:0007669"/>
    <property type="project" value="InterPro"/>
</dbReference>
<evidence type="ECO:0000256" key="5">
    <source>
        <dbReference type="ARBA" id="ARBA00022679"/>
    </source>
</evidence>
<dbReference type="InterPro" id="IPR036097">
    <property type="entry name" value="HisK_dim/P_sf"/>
</dbReference>
<feature type="domain" description="PAS" evidence="15">
    <location>
        <begin position="172"/>
        <end position="217"/>
    </location>
</feature>
<dbReference type="GO" id="GO:0016020">
    <property type="term" value="C:membrane"/>
    <property type="evidence" value="ECO:0007669"/>
    <property type="project" value="UniProtKB-SubCell"/>
</dbReference>
<evidence type="ECO:0000256" key="7">
    <source>
        <dbReference type="ARBA" id="ARBA00022741"/>
    </source>
</evidence>
<dbReference type="AlphaFoldDB" id="A0A4P6JVM9"/>
<feature type="domain" description="PAC" evidence="16">
    <location>
        <begin position="251"/>
        <end position="303"/>
    </location>
</feature>
<dbReference type="GO" id="GO:0007234">
    <property type="term" value="P:osmosensory signaling via phosphorelay pathway"/>
    <property type="evidence" value="ECO:0007669"/>
    <property type="project" value="TreeGrafter"/>
</dbReference>
<keyword evidence="7" id="KW-0547">Nucleotide-binding</keyword>
<keyword evidence="12" id="KW-0472">Membrane</keyword>
<keyword evidence="4" id="KW-0597">Phosphoprotein</keyword>
<keyword evidence="8" id="KW-0418">Kinase</keyword>
<name>A0A4P6JVM9_KTERU</name>
<dbReference type="InterPro" id="IPR013767">
    <property type="entry name" value="PAS_fold"/>
</dbReference>
<dbReference type="SMART" id="SM00091">
    <property type="entry name" value="PAS"/>
    <property type="match status" value="2"/>
</dbReference>
<dbReference type="PROSITE" id="PS50113">
    <property type="entry name" value="PAC"/>
    <property type="match status" value="1"/>
</dbReference>
<dbReference type="SUPFAM" id="SSF55874">
    <property type="entry name" value="ATPase domain of HSP90 chaperone/DNA topoisomerase II/histidine kinase"/>
    <property type="match status" value="1"/>
</dbReference>
<dbReference type="Pfam" id="PF00989">
    <property type="entry name" value="PAS"/>
    <property type="match status" value="1"/>
</dbReference>
<comment type="catalytic activity">
    <reaction evidence="1">
        <text>ATP + protein L-histidine = ADP + protein N-phospho-L-histidine.</text>
        <dbReference type="EC" id="2.7.13.3"/>
    </reaction>
</comment>
<dbReference type="EC" id="2.7.13.3" evidence="3"/>
<keyword evidence="11" id="KW-0902">Two-component regulatory system</keyword>
<evidence type="ECO:0000256" key="6">
    <source>
        <dbReference type="ARBA" id="ARBA00022692"/>
    </source>
</evidence>
<dbReference type="InterPro" id="IPR003594">
    <property type="entry name" value="HATPase_dom"/>
</dbReference>
<keyword evidence="10" id="KW-1133">Transmembrane helix</keyword>
<protein>
    <recommendedName>
        <fullName evidence="3">histidine kinase</fullName>
        <ecNumber evidence="3">2.7.13.3</ecNumber>
    </recommendedName>
</protein>
<keyword evidence="18" id="KW-1185">Reference proteome</keyword>
<dbReference type="SUPFAM" id="SSF47384">
    <property type="entry name" value="Homodimeric domain of signal transducing histidine kinase"/>
    <property type="match status" value="1"/>
</dbReference>
<dbReference type="CDD" id="cd00082">
    <property type="entry name" value="HisKA"/>
    <property type="match status" value="1"/>
</dbReference>
<dbReference type="NCBIfam" id="TIGR00229">
    <property type="entry name" value="sensory_box"/>
    <property type="match status" value="1"/>
</dbReference>
<dbReference type="SMART" id="SM00388">
    <property type="entry name" value="HisKA"/>
    <property type="match status" value="1"/>
</dbReference>
<dbReference type="GO" id="GO:0006355">
    <property type="term" value="P:regulation of DNA-templated transcription"/>
    <property type="evidence" value="ECO:0007669"/>
    <property type="project" value="InterPro"/>
</dbReference>
<dbReference type="CDD" id="cd00075">
    <property type="entry name" value="HATPase"/>
    <property type="match status" value="1"/>
</dbReference>
<dbReference type="PROSITE" id="PS50109">
    <property type="entry name" value="HIS_KIN"/>
    <property type="match status" value="1"/>
</dbReference>
<dbReference type="OrthoDB" id="9812241at2"/>
<dbReference type="Gene3D" id="1.10.287.130">
    <property type="match status" value="1"/>
</dbReference>
<evidence type="ECO:0000256" key="4">
    <source>
        <dbReference type="ARBA" id="ARBA00022553"/>
    </source>
</evidence>
<keyword evidence="9" id="KW-0067">ATP-binding</keyword>
<dbReference type="PRINTS" id="PR00344">
    <property type="entry name" value="BCTRLSENSOR"/>
</dbReference>
<evidence type="ECO:0000259" key="14">
    <source>
        <dbReference type="PROSITE" id="PS50109"/>
    </source>
</evidence>